<dbReference type="Proteomes" id="UP000308901">
    <property type="component" value="Unassembled WGS sequence"/>
</dbReference>
<proteinExistence type="predicted"/>
<dbReference type="InterPro" id="IPR005135">
    <property type="entry name" value="Endo/exonuclease/phosphatase"/>
</dbReference>
<keyword evidence="2" id="KW-0255">Endonuclease</keyword>
<dbReference type="PANTHER" id="PTHR42834:SF1">
    <property type="entry name" value="ENDONUCLEASE_EXONUCLEASE_PHOSPHATASE FAMILY PROTEIN (AFU_ORTHOLOGUE AFUA_3G09210)"/>
    <property type="match status" value="1"/>
</dbReference>
<dbReference type="OrthoDB" id="184983at2"/>
<dbReference type="EMBL" id="VANU01000004">
    <property type="protein sequence ID" value="TLP37654.1"/>
    <property type="molecule type" value="Genomic_DNA"/>
</dbReference>
<dbReference type="Gene3D" id="3.60.10.10">
    <property type="entry name" value="Endonuclease/exonuclease/phosphatase"/>
    <property type="match status" value="1"/>
</dbReference>
<keyword evidence="3" id="KW-1185">Reference proteome</keyword>
<accession>A0A5R8XZU9</accession>
<dbReference type="Pfam" id="PF19580">
    <property type="entry name" value="Exo_endo_phos_3"/>
    <property type="match status" value="1"/>
</dbReference>
<evidence type="ECO:0000313" key="3">
    <source>
        <dbReference type="Proteomes" id="UP000308901"/>
    </source>
</evidence>
<comment type="caution">
    <text evidence="2">The sequence shown here is derived from an EMBL/GenBank/DDBJ whole genome shotgun (WGS) entry which is preliminary data.</text>
</comment>
<dbReference type="InterPro" id="IPR036691">
    <property type="entry name" value="Endo/exonu/phosph_ase_sf"/>
</dbReference>
<reference evidence="2 3" key="1">
    <citation type="submission" date="2019-05" db="EMBL/GenBank/DDBJ databases">
        <title>Arcobacter sp. nov., isolated from sea sediment.</title>
        <authorList>
            <person name="Kim W."/>
        </authorList>
    </citation>
    <scope>NUCLEOTIDE SEQUENCE [LARGE SCALE GENOMIC DNA]</scope>
    <source>
        <strain evidence="2 3">CAU 1517</strain>
    </source>
</reference>
<organism evidence="2 3">
    <name type="scientific">Arcobacter arenosus</name>
    <dbReference type="NCBI Taxonomy" id="2576037"/>
    <lineage>
        <taxon>Bacteria</taxon>
        <taxon>Pseudomonadati</taxon>
        <taxon>Campylobacterota</taxon>
        <taxon>Epsilonproteobacteria</taxon>
        <taxon>Campylobacterales</taxon>
        <taxon>Arcobacteraceae</taxon>
        <taxon>Arcobacter</taxon>
    </lineage>
</organism>
<evidence type="ECO:0000313" key="2">
    <source>
        <dbReference type="EMBL" id="TLP37654.1"/>
    </source>
</evidence>
<gene>
    <name evidence="2" type="ORF">FDK22_10065</name>
</gene>
<dbReference type="GO" id="GO:0004519">
    <property type="term" value="F:endonuclease activity"/>
    <property type="evidence" value="ECO:0007669"/>
    <property type="project" value="UniProtKB-KW"/>
</dbReference>
<dbReference type="SUPFAM" id="SSF56219">
    <property type="entry name" value="DNase I-like"/>
    <property type="match status" value="1"/>
</dbReference>
<dbReference type="AlphaFoldDB" id="A0A5R8XZU9"/>
<name>A0A5R8XZU9_9BACT</name>
<dbReference type="PANTHER" id="PTHR42834">
    <property type="entry name" value="ENDONUCLEASE/EXONUCLEASE/PHOSPHATASE FAMILY PROTEIN (AFU_ORTHOLOGUE AFUA_3G09210)"/>
    <property type="match status" value="1"/>
</dbReference>
<keyword evidence="2" id="KW-0378">Hydrolase</keyword>
<feature type="domain" description="Endonuclease/exonuclease/phosphatase" evidence="1">
    <location>
        <begin position="27"/>
        <end position="332"/>
    </location>
</feature>
<protein>
    <submittedName>
        <fullName evidence="2">Endonuclease</fullName>
    </submittedName>
</protein>
<evidence type="ECO:0000259" key="1">
    <source>
        <dbReference type="Pfam" id="PF19580"/>
    </source>
</evidence>
<sequence length="520" mass="62041">MYNFGVLLQKLLLIIFLGISLYAKQFTVASYNVENLFDLTHDKSDYKEYIPNTKSNWNKKTFEIKLNNLIKVLNDLDADIIALQEIESKELMKLLLKKTPKYKYYSFDKYENSSVGIGFLSKIKIVSNNSLNIRFSKKTYRPILETTFEIKNIQFKIFNNHWPSKRVAESYRIKYAKNLFDRVNNLPRDYDYILLGDFNSNYNEFETIYKEPKLNNANGITGINQVLNTTIEKRFVSLNDMLERDERVHYNLWLDLDFNERFSNKYKGKNTTPDNIILSPALFDNKKISYLLDSFYVFKPEYLYKNKKILRWEIKNKTHKGDGFSDHLPIIAKFSTKKIERNPLKEYQNLEINKISQLYEKVKLQEKIELNDVIVIYKKGNNAIIKQKDDRAIYLYNNAKDLKEGFSYDLEVSKIKDYFGLKEIIEFKIKKYNGKYLDYESFYLSQEKIDIFNFKNQNEIIKNLKGYYKKGYLYLDKGKIRVYALKKENLPKENKNIVIPKAHLSYYKDQFQILLHEKID</sequence>
<keyword evidence="2" id="KW-0540">Nuclease</keyword>